<gene>
    <name evidence="2" type="primary">RIMS2_1</name>
    <name evidence="2" type="ORF">GOODEAATRI_000366</name>
</gene>
<dbReference type="Proteomes" id="UP001476798">
    <property type="component" value="Unassembled WGS sequence"/>
</dbReference>
<dbReference type="PANTHER" id="PTHR12157:SF15">
    <property type="entry name" value="REGULATING SYNAPTIC MEMBRANE EXOCYTOSIS PROTEIN 2"/>
    <property type="match status" value="1"/>
</dbReference>
<proteinExistence type="predicted"/>
<name>A0ABV0PJL4_9TELE</name>
<accession>A0ABV0PJL4</accession>
<protein>
    <submittedName>
        <fullName evidence="2">Regulating synaptic membrane exocytosis protein 2</fullName>
    </submittedName>
</protein>
<sequence length="93" mass="10205">MGTSGGVNMTKSTSISGDMCNLEKTDGSQSDTAVGTVGTDNKKRRPSIGAKMQAMVGMSRKSRSTSQLSQTGREFSYNTLLFYWLWAFRDHNI</sequence>
<dbReference type="PANTHER" id="PTHR12157">
    <property type="entry name" value="REGULATING SYNAPTIC MEMBRANE EXOCYTOSIS PROTEIN"/>
    <property type="match status" value="1"/>
</dbReference>
<keyword evidence="3" id="KW-1185">Reference proteome</keyword>
<reference evidence="2 3" key="1">
    <citation type="submission" date="2021-06" db="EMBL/GenBank/DDBJ databases">
        <authorList>
            <person name="Palmer J.M."/>
        </authorList>
    </citation>
    <scope>NUCLEOTIDE SEQUENCE [LARGE SCALE GENOMIC DNA]</scope>
    <source>
        <strain evidence="2 3">GA_2019</strain>
        <tissue evidence="2">Muscle</tissue>
    </source>
</reference>
<organism evidence="2 3">
    <name type="scientific">Goodea atripinnis</name>
    <dbReference type="NCBI Taxonomy" id="208336"/>
    <lineage>
        <taxon>Eukaryota</taxon>
        <taxon>Metazoa</taxon>
        <taxon>Chordata</taxon>
        <taxon>Craniata</taxon>
        <taxon>Vertebrata</taxon>
        <taxon>Euteleostomi</taxon>
        <taxon>Actinopterygii</taxon>
        <taxon>Neopterygii</taxon>
        <taxon>Teleostei</taxon>
        <taxon>Neoteleostei</taxon>
        <taxon>Acanthomorphata</taxon>
        <taxon>Ovalentaria</taxon>
        <taxon>Atherinomorphae</taxon>
        <taxon>Cyprinodontiformes</taxon>
        <taxon>Goodeidae</taxon>
        <taxon>Goodea</taxon>
    </lineage>
</organism>
<evidence type="ECO:0000256" key="1">
    <source>
        <dbReference type="SAM" id="MobiDB-lite"/>
    </source>
</evidence>
<evidence type="ECO:0000313" key="3">
    <source>
        <dbReference type="Proteomes" id="UP001476798"/>
    </source>
</evidence>
<comment type="caution">
    <text evidence="2">The sequence shown here is derived from an EMBL/GenBank/DDBJ whole genome shotgun (WGS) entry which is preliminary data.</text>
</comment>
<feature type="compositionally biased region" description="Polar residues" evidence="1">
    <location>
        <begin position="1"/>
        <end position="16"/>
    </location>
</feature>
<evidence type="ECO:0000313" key="2">
    <source>
        <dbReference type="EMBL" id="MEQ2183655.1"/>
    </source>
</evidence>
<dbReference type="EMBL" id="JAHRIO010079974">
    <property type="protein sequence ID" value="MEQ2183655.1"/>
    <property type="molecule type" value="Genomic_DNA"/>
</dbReference>
<dbReference type="InterPro" id="IPR039032">
    <property type="entry name" value="Rim-like"/>
</dbReference>
<feature type="region of interest" description="Disordered" evidence="1">
    <location>
        <begin position="1"/>
        <end position="70"/>
    </location>
</feature>